<dbReference type="EMBL" id="CP147982">
    <property type="protein sequence ID" value="WXK78508.1"/>
    <property type="molecule type" value="Genomic_DNA"/>
</dbReference>
<dbReference type="Pfam" id="PF01471">
    <property type="entry name" value="PG_binding_1"/>
    <property type="match status" value="1"/>
</dbReference>
<dbReference type="Gene3D" id="1.10.101.10">
    <property type="entry name" value="PGBD-like superfamily/PGBD"/>
    <property type="match status" value="1"/>
</dbReference>
<keyword evidence="1" id="KW-0732">Signal</keyword>
<dbReference type="RefSeq" id="WP_399145602.1">
    <property type="nucleotide sequence ID" value="NZ_CP147982.1"/>
</dbReference>
<dbReference type="InterPro" id="IPR036365">
    <property type="entry name" value="PGBD-like_sf"/>
</dbReference>
<protein>
    <submittedName>
        <fullName evidence="3">Peptidoglycan-binding domain-containing protein</fullName>
    </submittedName>
</protein>
<feature type="signal peptide" evidence="1">
    <location>
        <begin position="1"/>
        <end position="29"/>
    </location>
</feature>
<evidence type="ECO:0000313" key="4">
    <source>
        <dbReference type="Proteomes" id="UP001626628"/>
    </source>
</evidence>
<feature type="domain" description="Peptidoglycan binding-like" evidence="2">
    <location>
        <begin position="63"/>
        <end position="120"/>
    </location>
</feature>
<reference evidence="3 4" key="1">
    <citation type="submission" date="2024-03" db="EMBL/GenBank/DDBJ databases">
        <title>The complete genome of Streptomyces sirii sp.nov.</title>
        <authorList>
            <person name="Zakalyukina Y.V."/>
            <person name="Belik A.R."/>
            <person name="Biryukov M.V."/>
            <person name="Baturina O.A."/>
            <person name="Kabilov M.R."/>
        </authorList>
    </citation>
    <scope>NUCLEOTIDE SEQUENCE [LARGE SCALE GENOMIC DNA]</scope>
    <source>
        <strain evidence="3 4">BP-8</strain>
    </source>
</reference>
<evidence type="ECO:0000256" key="1">
    <source>
        <dbReference type="SAM" id="SignalP"/>
    </source>
</evidence>
<gene>
    <name evidence="3" type="ORF">WAB15_22315</name>
</gene>
<sequence>MPRGPRSRAAALSVAAGLLLATAPTAAHAAAPAASPVPAAAPQQVRGHCGYYDGQAITRRGDTGDGVREIQCLINYWSGRSVLDGDGDFGPQTESWVAHFQDVRGLLPDGVVGPQTWKSLRAA</sequence>
<proteinExistence type="predicted"/>
<accession>A0ABZ2QPQ5</accession>
<name>A0ABZ2QPQ5_9ACTN</name>
<dbReference type="InterPro" id="IPR002477">
    <property type="entry name" value="Peptidoglycan-bd-like"/>
</dbReference>
<dbReference type="Proteomes" id="UP001626628">
    <property type="component" value="Chromosome"/>
</dbReference>
<keyword evidence="4" id="KW-1185">Reference proteome</keyword>
<feature type="chain" id="PRO_5046489045" evidence="1">
    <location>
        <begin position="30"/>
        <end position="123"/>
    </location>
</feature>
<dbReference type="SUPFAM" id="SSF47090">
    <property type="entry name" value="PGBD-like"/>
    <property type="match status" value="1"/>
</dbReference>
<evidence type="ECO:0000313" key="3">
    <source>
        <dbReference type="EMBL" id="WXK78508.1"/>
    </source>
</evidence>
<evidence type="ECO:0000259" key="2">
    <source>
        <dbReference type="Pfam" id="PF01471"/>
    </source>
</evidence>
<organism evidence="3 4">
    <name type="scientific">Streptomyces sirii</name>
    <dbReference type="NCBI Taxonomy" id="3127701"/>
    <lineage>
        <taxon>Bacteria</taxon>
        <taxon>Bacillati</taxon>
        <taxon>Actinomycetota</taxon>
        <taxon>Actinomycetes</taxon>
        <taxon>Kitasatosporales</taxon>
        <taxon>Streptomycetaceae</taxon>
        <taxon>Streptomyces</taxon>
    </lineage>
</organism>
<dbReference type="InterPro" id="IPR036366">
    <property type="entry name" value="PGBDSf"/>
</dbReference>